<comment type="caution">
    <text evidence="2">The sequence shown here is derived from an EMBL/GenBank/DDBJ whole genome shotgun (WGS) entry which is preliminary data.</text>
</comment>
<reference evidence="2 3" key="1">
    <citation type="submission" date="2018-03" db="EMBL/GenBank/DDBJ databases">
        <title>Genomic Encyclopedia of Archaeal and Bacterial Type Strains, Phase II (KMG-II): from individual species to whole genera.</title>
        <authorList>
            <person name="Goeker M."/>
        </authorList>
    </citation>
    <scope>NUCLEOTIDE SEQUENCE [LARGE SCALE GENOMIC DNA]</scope>
    <source>
        <strain evidence="2 3">DSM 24859</strain>
    </source>
</reference>
<accession>A0A2P8HD39</accession>
<dbReference type="AlphaFoldDB" id="A0A2P8HD39"/>
<protein>
    <submittedName>
        <fullName evidence="2">Toxic protein SymE</fullName>
    </submittedName>
</protein>
<dbReference type="Pfam" id="PF08845">
    <property type="entry name" value="SymE_toxin"/>
    <property type="match status" value="1"/>
</dbReference>
<dbReference type="GO" id="GO:0005737">
    <property type="term" value="C:cytoplasm"/>
    <property type="evidence" value="ECO:0007669"/>
    <property type="project" value="InterPro"/>
</dbReference>
<proteinExistence type="predicted"/>
<evidence type="ECO:0000313" key="2">
    <source>
        <dbReference type="EMBL" id="PSL44146.1"/>
    </source>
</evidence>
<gene>
    <name evidence="2" type="ORF">CLV51_10611</name>
</gene>
<dbReference type="RefSeq" id="WP_106530443.1">
    <property type="nucleotide sequence ID" value="NZ_PYAW01000006.1"/>
</dbReference>
<dbReference type="OrthoDB" id="675523at2"/>
<evidence type="ECO:0000313" key="3">
    <source>
        <dbReference type="Proteomes" id="UP000240971"/>
    </source>
</evidence>
<dbReference type="GO" id="GO:0003723">
    <property type="term" value="F:RNA binding"/>
    <property type="evidence" value="ECO:0007669"/>
    <property type="project" value="InterPro"/>
</dbReference>
<sequence>MQSKNRTAKIHAKGVPRLCESKTVPWLNLSGVWLEKAGFDVGDNIAIAVEKNTITITVAQKAPPQIKSFWDL</sequence>
<evidence type="ECO:0000259" key="1">
    <source>
        <dbReference type="Pfam" id="PF08845"/>
    </source>
</evidence>
<feature type="domain" description="Toxin SymE-like" evidence="1">
    <location>
        <begin position="21"/>
        <end position="58"/>
    </location>
</feature>
<dbReference type="InterPro" id="IPR014944">
    <property type="entry name" value="Toxin_SymE-like"/>
</dbReference>
<organism evidence="2 3">
    <name type="scientific">Chitinophaga niastensis</name>
    <dbReference type="NCBI Taxonomy" id="536980"/>
    <lineage>
        <taxon>Bacteria</taxon>
        <taxon>Pseudomonadati</taxon>
        <taxon>Bacteroidota</taxon>
        <taxon>Chitinophagia</taxon>
        <taxon>Chitinophagales</taxon>
        <taxon>Chitinophagaceae</taxon>
        <taxon>Chitinophaga</taxon>
    </lineage>
</organism>
<keyword evidence="3" id="KW-1185">Reference proteome</keyword>
<dbReference type="GO" id="GO:0016788">
    <property type="term" value="F:hydrolase activity, acting on ester bonds"/>
    <property type="evidence" value="ECO:0007669"/>
    <property type="project" value="InterPro"/>
</dbReference>
<dbReference type="Proteomes" id="UP000240971">
    <property type="component" value="Unassembled WGS sequence"/>
</dbReference>
<dbReference type="EMBL" id="PYAW01000006">
    <property type="protein sequence ID" value="PSL44146.1"/>
    <property type="molecule type" value="Genomic_DNA"/>
</dbReference>
<dbReference type="GO" id="GO:0016070">
    <property type="term" value="P:RNA metabolic process"/>
    <property type="evidence" value="ECO:0007669"/>
    <property type="project" value="InterPro"/>
</dbReference>
<name>A0A2P8HD39_CHINA</name>